<dbReference type="Pfam" id="PF01687">
    <property type="entry name" value="Flavokinase"/>
    <property type="match status" value="1"/>
</dbReference>
<gene>
    <name evidence="16" type="ORF">ACFP7A_02480</name>
</gene>
<feature type="domain" description="Riboflavin kinase" evidence="15">
    <location>
        <begin position="195"/>
        <end position="322"/>
    </location>
</feature>
<evidence type="ECO:0000256" key="11">
    <source>
        <dbReference type="ARBA" id="ARBA00023268"/>
    </source>
</evidence>
<keyword evidence="3 14" id="KW-0285">Flavoprotein</keyword>
<evidence type="ECO:0000256" key="9">
    <source>
        <dbReference type="ARBA" id="ARBA00022827"/>
    </source>
</evidence>
<evidence type="ECO:0000256" key="7">
    <source>
        <dbReference type="ARBA" id="ARBA00022741"/>
    </source>
</evidence>
<sequence length="328" mass="37070">MSLQELKVPDMERVFLDNQPFIDQMDSQEKVIALGYFDGVHLGHQKVIKTAVTIAKEKGLEPVVMTFYPHPSVVLRPDAKRVNELTPQLIKAKLIEKLGVQTLVFVKFDLTLSQLSPQNFVDQYLIKLHAKHVVAGYDFTFGRKAAGNMNNIGDYSRSMFSYTTVPKVELFGEKVSTTHIRTLIEHGAVEEAADLLGKPYETTGIVIHGDKRGRTLGFPTANVDENEAFLIPENGVYAVQLNVDGKPLDGVCSVGLRPTFYDKNEAIKTVEVYVLDFNGDLYDKEVGIYWYKRLRPELKFDSADALIVQMEKDKSETREYFETLRNAN</sequence>
<comment type="caution">
    <text evidence="16">The sequence shown here is derived from an EMBL/GenBank/DDBJ whole genome shotgun (WGS) entry which is preliminary data.</text>
</comment>
<dbReference type="Proteomes" id="UP001596267">
    <property type="component" value="Unassembled WGS sequence"/>
</dbReference>
<keyword evidence="6 14" id="KW-0548">Nucleotidyltransferase</keyword>
<keyword evidence="5 14" id="KW-0808">Transferase</keyword>
<dbReference type="InterPro" id="IPR023468">
    <property type="entry name" value="Riboflavin_kinase"/>
</dbReference>
<dbReference type="InterPro" id="IPR002606">
    <property type="entry name" value="Riboflavin_kinase_bac"/>
</dbReference>
<dbReference type="Gene3D" id="3.40.50.620">
    <property type="entry name" value="HUPs"/>
    <property type="match status" value="1"/>
</dbReference>
<dbReference type="EC" id="2.7.7.2" evidence="14"/>
<dbReference type="InterPro" id="IPR023465">
    <property type="entry name" value="Riboflavin_kinase_dom_sf"/>
</dbReference>
<evidence type="ECO:0000256" key="13">
    <source>
        <dbReference type="ARBA" id="ARBA00049494"/>
    </source>
</evidence>
<dbReference type="CDD" id="cd02064">
    <property type="entry name" value="FAD_synthetase_N"/>
    <property type="match status" value="1"/>
</dbReference>
<keyword evidence="10 14" id="KW-0067">ATP-binding</keyword>
<evidence type="ECO:0000313" key="17">
    <source>
        <dbReference type="Proteomes" id="UP001596267"/>
    </source>
</evidence>
<organism evidence="16 17">
    <name type="scientific">Sporolactobacillus kofuensis</name>
    <dbReference type="NCBI Taxonomy" id="269672"/>
    <lineage>
        <taxon>Bacteria</taxon>
        <taxon>Bacillati</taxon>
        <taxon>Bacillota</taxon>
        <taxon>Bacilli</taxon>
        <taxon>Bacillales</taxon>
        <taxon>Sporolactobacillaceae</taxon>
        <taxon>Sporolactobacillus</taxon>
    </lineage>
</organism>
<dbReference type="EC" id="2.7.1.26" evidence="14"/>
<keyword evidence="11" id="KW-0511">Multifunctional enzyme</keyword>
<evidence type="ECO:0000256" key="1">
    <source>
        <dbReference type="ARBA" id="ARBA00004726"/>
    </source>
</evidence>
<dbReference type="GO" id="GO:0003919">
    <property type="term" value="F:FMN adenylyltransferase activity"/>
    <property type="evidence" value="ECO:0007669"/>
    <property type="project" value="UniProtKB-EC"/>
</dbReference>
<dbReference type="NCBIfam" id="NF004162">
    <property type="entry name" value="PRK05627.1-5"/>
    <property type="match status" value="1"/>
</dbReference>
<keyword evidence="9 14" id="KW-0274">FAD</keyword>
<dbReference type="PANTHER" id="PTHR22749">
    <property type="entry name" value="RIBOFLAVIN KINASE/FMN ADENYLYLTRANSFERASE"/>
    <property type="match status" value="1"/>
</dbReference>
<keyword evidence="7 14" id="KW-0547">Nucleotide-binding</keyword>
<comment type="pathway">
    <text evidence="2 14">Cofactor biosynthesis; FMN biosynthesis; FMN from riboflavin (ATP route): step 1/1.</text>
</comment>
<evidence type="ECO:0000256" key="12">
    <source>
        <dbReference type="ARBA" id="ARBA00047880"/>
    </source>
</evidence>
<evidence type="ECO:0000256" key="2">
    <source>
        <dbReference type="ARBA" id="ARBA00005201"/>
    </source>
</evidence>
<evidence type="ECO:0000256" key="10">
    <source>
        <dbReference type="ARBA" id="ARBA00022840"/>
    </source>
</evidence>
<dbReference type="InterPro" id="IPR015864">
    <property type="entry name" value="FAD_synthase"/>
</dbReference>
<dbReference type="PANTHER" id="PTHR22749:SF6">
    <property type="entry name" value="RIBOFLAVIN KINASE"/>
    <property type="match status" value="1"/>
</dbReference>
<comment type="catalytic activity">
    <reaction evidence="13 14">
        <text>FMN + ATP + H(+) = FAD + diphosphate</text>
        <dbReference type="Rhea" id="RHEA:17237"/>
        <dbReference type="ChEBI" id="CHEBI:15378"/>
        <dbReference type="ChEBI" id="CHEBI:30616"/>
        <dbReference type="ChEBI" id="CHEBI:33019"/>
        <dbReference type="ChEBI" id="CHEBI:57692"/>
        <dbReference type="ChEBI" id="CHEBI:58210"/>
        <dbReference type="EC" id="2.7.7.2"/>
    </reaction>
</comment>
<evidence type="ECO:0000256" key="3">
    <source>
        <dbReference type="ARBA" id="ARBA00022630"/>
    </source>
</evidence>
<evidence type="ECO:0000256" key="5">
    <source>
        <dbReference type="ARBA" id="ARBA00022679"/>
    </source>
</evidence>
<evidence type="ECO:0000259" key="15">
    <source>
        <dbReference type="SMART" id="SM00904"/>
    </source>
</evidence>
<reference evidence="17" key="1">
    <citation type="journal article" date="2019" name="Int. J. Syst. Evol. Microbiol.">
        <title>The Global Catalogue of Microorganisms (GCM) 10K type strain sequencing project: providing services to taxonomists for standard genome sequencing and annotation.</title>
        <authorList>
            <consortium name="The Broad Institute Genomics Platform"/>
            <consortium name="The Broad Institute Genome Sequencing Center for Infectious Disease"/>
            <person name="Wu L."/>
            <person name="Ma J."/>
        </authorList>
    </citation>
    <scope>NUCLEOTIDE SEQUENCE [LARGE SCALE GENOMIC DNA]</scope>
    <source>
        <strain evidence="17">CCUG 42001</strain>
    </source>
</reference>
<proteinExistence type="inferred from homology"/>
<dbReference type="Pfam" id="PF06574">
    <property type="entry name" value="FAD_syn"/>
    <property type="match status" value="1"/>
</dbReference>
<protein>
    <recommendedName>
        <fullName evidence="14">Riboflavin biosynthesis protein</fullName>
    </recommendedName>
    <domain>
        <recommendedName>
            <fullName evidence="14">Riboflavin kinase</fullName>
            <ecNumber evidence="14">2.7.1.26</ecNumber>
        </recommendedName>
        <alternativeName>
            <fullName evidence="14">Flavokinase</fullName>
        </alternativeName>
    </domain>
    <domain>
        <recommendedName>
            <fullName evidence="14">FMN adenylyltransferase</fullName>
            <ecNumber evidence="14">2.7.7.2</ecNumber>
        </recommendedName>
        <alternativeName>
            <fullName evidence="14">FAD pyrophosphorylase</fullName>
        </alternativeName>
        <alternativeName>
            <fullName evidence="14">FAD synthase</fullName>
        </alternativeName>
    </domain>
</protein>
<dbReference type="SUPFAM" id="SSF82114">
    <property type="entry name" value="Riboflavin kinase-like"/>
    <property type="match status" value="1"/>
</dbReference>
<dbReference type="Gene3D" id="2.40.30.30">
    <property type="entry name" value="Riboflavin kinase-like"/>
    <property type="match status" value="1"/>
</dbReference>
<evidence type="ECO:0000256" key="8">
    <source>
        <dbReference type="ARBA" id="ARBA00022777"/>
    </source>
</evidence>
<evidence type="ECO:0000256" key="4">
    <source>
        <dbReference type="ARBA" id="ARBA00022643"/>
    </source>
</evidence>
<dbReference type="EMBL" id="JBHSTQ010000002">
    <property type="protein sequence ID" value="MFC6385455.1"/>
    <property type="molecule type" value="Genomic_DNA"/>
</dbReference>
<name>A0ABW1WBF1_9BACL</name>
<keyword evidence="8 14" id="KW-0418">Kinase</keyword>
<comment type="catalytic activity">
    <reaction evidence="12 14">
        <text>riboflavin + ATP = FMN + ADP + H(+)</text>
        <dbReference type="Rhea" id="RHEA:14357"/>
        <dbReference type="ChEBI" id="CHEBI:15378"/>
        <dbReference type="ChEBI" id="CHEBI:30616"/>
        <dbReference type="ChEBI" id="CHEBI:57986"/>
        <dbReference type="ChEBI" id="CHEBI:58210"/>
        <dbReference type="ChEBI" id="CHEBI:456216"/>
        <dbReference type="EC" id="2.7.1.26"/>
    </reaction>
</comment>
<dbReference type="GO" id="GO:0008531">
    <property type="term" value="F:riboflavin kinase activity"/>
    <property type="evidence" value="ECO:0007669"/>
    <property type="project" value="UniProtKB-EC"/>
</dbReference>
<keyword evidence="17" id="KW-1185">Reference proteome</keyword>
<dbReference type="SMART" id="SM00904">
    <property type="entry name" value="Flavokinase"/>
    <property type="match status" value="1"/>
</dbReference>
<dbReference type="PIRSF" id="PIRSF004491">
    <property type="entry name" value="FAD_Synth"/>
    <property type="match status" value="1"/>
</dbReference>
<evidence type="ECO:0000256" key="14">
    <source>
        <dbReference type="PIRNR" id="PIRNR004491"/>
    </source>
</evidence>
<dbReference type="NCBIfam" id="NF004160">
    <property type="entry name" value="PRK05627.1-3"/>
    <property type="match status" value="1"/>
</dbReference>
<comment type="similarity">
    <text evidence="14">Belongs to the ribF family.</text>
</comment>
<dbReference type="SUPFAM" id="SSF52374">
    <property type="entry name" value="Nucleotidylyl transferase"/>
    <property type="match status" value="1"/>
</dbReference>
<comment type="pathway">
    <text evidence="1 14">Cofactor biosynthesis; FAD biosynthesis; FAD from FMN: step 1/1.</text>
</comment>
<accession>A0ABW1WBF1</accession>
<evidence type="ECO:0000256" key="6">
    <source>
        <dbReference type="ARBA" id="ARBA00022695"/>
    </source>
</evidence>
<dbReference type="InterPro" id="IPR015865">
    <property type="entry name" value="Riboflavin_kinase_bac/euk"/>
</dbReference>
<dbReference type="NCBIfam" id="TIGR00083">
    <property type="entry name" value="ribF"/>
    <property type="match status" value="1"/>
</dbReference>
<dbReference type="InterPro" id="IPR014729">
    <property type="entry name" value="Rossmann-like_a/b/a_fold"/>
</dbReference>
<evidence type="ECO:0000313" key="16">
    <source>
        <dbReference type="EMBL" id="MFC6385455.1"/>
    </source>
</evidence>
<keyword evidence="4 14" id="KW-0288">FMN</keyword>